<evidence type="ECO:0000256" key="9">
    <source>
        <dbReference type="SAM" id="MobiDB-lite"/>
    </source>
</evidence>
<dbReference type="EMBL" id="GIIL01000565">
    <property type="protein sequence ID" value="NOV44291.1"/>
    <property type="molecule type" value="Transcribed_RNA"/>
</dbReference>
<evidence type="ECO:0000256" key="5">
    <source>
        <dbReference type="ARBA" id="ARBA00023054"/>
    </source>
</evidence>
<dbReference type="InterPro" id="IPR001452">
    <property type="entry name" value="SH3_domain"/>
</dbReference>
<dbReference type="PANTHER" id="PTHR23158">
    <property type="entry name" value="MELANOMA INHIBITORY ACTIVITY-RELATED"/>
    <property type="match status" value="1"/>
</dbReference>
<feature type="region of interest" description="Disordered" evidence="9">
    <location>
        <begin position="223"/>
        <end position="242"/>
    </location>
</feature>
<keyword evidence="3" id="KW-0732">Signal</keyword>
<feature type="compositionally biased region" description="Pro residues" evidence="9">
    <location>
        <begin position="1178"/>
        <end position="1189"/>
    </location>
</feature>
<feature type="compositionally biased region" description="Basic and acidic residues" evidence="9">
    <location>
        <begin position="224"/>
        <end position="233"/>
    </location>
</feature>
<dbReference type="PROSITE" id="PS50002">
    <property type="entry name" value="SH3"/>
    <property type="match status" value="1"/>
</dbReference>
<evidence type="ECO:0000256" key="1">
    <source>
        <dbReference type="ARBA" id="ARBA00004389"/>
    </source>
</evidence>
<dbReference type="Gene3D" id="2.30.30.40">
    <property type="entry name" value="SH3 Domains"/>
    <property type="match status" value="1"/>
</dbReference>
<proteinExistence type="predicted"/>
<dbReference type="SMART" id="SM00326">
    <property type="entry name" value="SH3"/>
    <property type="match status" value="1"/>
</dbReference>
<keyword evidence="2 7" id="KW-0728">SH3 domain</keyword>
<feature type="coiled-coil region" evidence="8">
    <location>
        <begin position="1038"/>
        <end position="1111"/>
    </location>
</feature>
<evidence type="ECO:0000313" key="11">
    <source>
        <dbReference type="EMBL" id="NOV44291.1"/>
    </source>
</evidence>
<feature type="region of interest" description="Disordered" evidence="9">
    <location>
        <begin position="1166"/>
        <end position="1291"/>
    </location>
</feature>
<evidence type="ECO:0000256" key="7">
    <source>
        <dbReference type="PROSITE-ProRule" id="PRU00192"/>
    </source>
</evidence>
<dbReference type="GO" id="GO:0009306">
    <property type="term" value="P:protein secretion"/>
    <property type="evidence" value="ECO:0007669"/>
    <property type="project" value="TreeGrafter"/>
</dbReference>
<accession>A0A6M2DGM8</accession>
<feature type="coiled-coil region" evidence="8">
    <location>
        <begin position="702"/>
        <end position="778"/>
    </location>
</feature>
<organism evidence="11">
    <name type="scientific">Xenopsylla cheopis</name>
    <name type="common">Oriental rat flea</name>
    <name type="synonym">Pulex cheopis</name>
    <dbReference type="NCBI Taxonomy" id="163159"/>
    <lineage>
        <taxon>Eukaryota</taxon>
        <taxon>Metazoa</taxon>
        <taxon>Ecdysozoa</taxon>
        <taxon>Arthropoda</taxon>
        <taxon>Hexapoda</taxon>
        <taxon>Insecta</taxon>
        <taxon>Pterygota</taxon>
        <taxon>Neoptera</taxon>
        <taxon>Endopterygota</taxon>
        <taxon>Siphonaptera</taxon>
        <taxon>Pulicidae</taxon>
        <taxon>Xenopsyllinae</taxon>
        <taxon>Xenopsylla</taxon>
    </lineage>
</organism>
<feature type="region of interest" description="Disordered" evidence="9">
    <location>
        <begin position="182"/>
        <end position="217"/>
    </location>
</feature>
<feature type="coiled-coil region" evidence="8">
    <location>
        <begin position="803"/>
        <end position="886"/>
    </location>
</feature>
<feature type="domain" description="SH3" evidence="10">
    <location>
        <begin position="43"/>
        <end position="105"/>
    </location>
</feature>
<dbReference type="PANTHER" id="PTHR23158:SF33">
    <property type="entry name" value="TRANSPORT AND GOLGI ORGANIZATION PROTEIN 1"/>
    <property type="match status" value="1"/>
</dbReference>
<dbReference type="GO" id="GO:0005789">
    <property type="term" value="C:endoplasmic reticulum membrane"/>
    <property type="evidence" value="ECO:0007669"/>
    <property type="project" value="UniProtKB-SubCell"/>
</dbReference>
<dbReference type="GO" id="GO:0035459">
    <property type="term" value="P:vesicle cargo loading"/>
    <property type="evidence" value="ECO:0007669"/>
    <property type="project" value="TreeGrafter"/>
</dbReference>
<sequence>MWPNEKMKFSPYVIISILLINLINSSLGLLSDKRLCGDPACLEPVSTGRTLVDYPSGDNDILSFRKNVKVIVYSKSAGSREDLWGVEINGVRGYVPKRFVREDKILKRNLEYTLDIASDAKDSTEINIDINDKSADKTEELVTNPLDINVAADRSSTVDDLKPDQATYEVIGETTIYFSDVDQKSDKSDEDTKESIKPTVSESIETTNIPTQSLPDATIIETQNEEKKEDEKPVSGNESSEVALENTDVKQDIIDNILVNVDNLNKSSTDLNQDVISPKLDIQEEVKTEQITEAPIVMPPILEEIVILNKKDIEINSSEIKIVKRDTRKEDEEIESQEAHNDEQIEQIIIENIVAANNSSAEDEKTSEQAENIDVDERKPEETSTTELPIVSSPEAFEITTPSPIQPEIKMNVEPESKNDMPFINTESTQIPILDNKMANIDYTVKNTVINEIPLNEKIEHKKHDVPILTPEINIASTEFHNSLENNALLKGSNEDISNNLKDSLKLLQQDLYPPFKKFSDDPVLAENIDNINKNIATNKNVDSITTEEKIVEDKVEAVGTVEEIKYQNQNEQIEVESKENDSSNIDQVGIFDWIYELISSKSENVQENQNEVENLDERHDALLSRIPKDKEVCSADSSCQVSDTLMESEKLLSNLFVEELRIHSGSTIMYLTITAATVLIFTLGYYYIEKWRQDGSLLRKVNTLEQALMVSSKECEILRENLEATQTKLTSIKEGAFGSNEEVIALQEEKKKLEMTILDKERQFMDLQKEFEAATETGLELNKMLQDMMMTAQKGDTIAESMEQAQLQLNEQKETINSMSAALATRSKENNTLQIKIKEYENQIDLIQNLLGQEKSTNKLIKEEQLKVQQQLQSLTDQLAKSEEERSYEIQQVRSVLSETQRDLYAKTNQVQLLEECIKKVKSGNNIEVNEFASIAELQTDLHRLTSELESLREHDSQETMSRKNLEENIKALMNEIATVKEEHHKAEKDKMEAQTRLEVLSGYFKEKETQLQKELGIQEALWQQKQGEATSTVERLHSMKDEIQSLKSQNQSLHSEIEQQAAAHRIQVTALESRVHEAWLNSRQTQRKLEESRQEASALRRKLTSLVEQENMQKRGSSPLELQLSATSPIHMNSAVSPILPPPPLPFLPPPFLPPPIGNHAPPPAHFMPPFMGDMRPPPLGRLPSPPRQRRGHYSPSMASERYSPESRAYSPESRAYSPDSRAYSPAYRRPISPYDTETDISPPGSPYRNKYNSYSRRDEPRKLSKGMISAESNETVNRNGKNHTSKAV</sequence>
<evidence type="ECO:0000256" key="8">
    <source>
        <dbReference type="SAM" id="Coils"/>
    </source>
</evidence>
<keyword evidence="4" id="KW-0256">Endoplasmic reticulum</keyword>
<keyword evidence="5 8" id="KW-0175">Coiled coil</keyword>
<feature type="compositionally biased region" description="Polar residues" evidence="9">
    <location>
        <begin position="1273"/>
        <end position="1282"/>
    </location>
</feature>
<evidence type="ECO:0000256" key="6">
    <source>
        <dbReference type="ARBA" id="ARBA00023180"/>
    </source>
</evidence>
<name>A0A6M2DGM8_XENCH</name>
<feature type="coiled-coil region" evidence="8">
    <location>
        <begin position="936"/>
        <end position="998"/>
    </location>
</feature>
<feature type="coiled-coil region" evidence="8">
    <location>
        <begin position="562"/>
        <end position="626"/>
    </location>
</feature>
<evidence type="ECO:0000256" key="4">
    <source>
        <dbReference type="ARBA" id="ARBA00022824"/>
    </source>
</evidence>
<dbReference type="SUPFAM" id="SSF50044">
    <property type="entry name" value="SH3-domain"/>
    <property type="match status" value="1"/>
</dbReference>
<evidence type="ECO:0000259" key="10">
    <source>
        <dbReference type="PROSITE" id="PS50002"/>
    </source>
</evidence>
<feature type="region of interest" description="Disordered" evidence="9">
    <location>
        <begin position="358"/>
        <end position="387"/>
    </location>
</feature>
<evidence type="ECO:0000256" key="3">
    <source>
        <dbReference type="ARBA" id="ARBA00022729"/>
    </source>
</evidence>
<keyword evidence="6" id="KW-0325">Glycoprotein</keyword>
<feature type="compositionally biased region" description="Polar residues" evidence="9">
    <location>
        <begin position="198"/>
        <end position="215"/>
    </location>
</feature>
<dbReference type="GO" id="GO:0070971">
    <property type="term" value="C:endoplasmic reticulum exit site"/>
    <property type="evidence" value="ECO:0007669"/>
    <property type="project" value="TreeGrafter"/>
</dbReference>
<protein>
    <submittedName>
        <fullName evidence="11">Putative transport and golgi organization protein 1 isoform x3</fullName>
    </submittedName>
</protein>
<dbReference type="InterPro" id="IPR051500">
    <property type="entry name" value="cTAGE_MIA/OTOR"/>
</dbReference>
<reference evidence="11" key="1">
    <citation type="submission" date="2020-03" db="EMBL/GenBank/DDBJ databases">
        <title>Transcriptomic Profiling of the Digestive Tract of the Rat Flea, Xenopsylla cheopis, Following Blood Feeding and Infection with Yersinia pestis.</title>
        <authorList>
            <person name="Bland D.M."/>
            <person name="Martens C.A."/>
            <person name="Virtaneva K."/>
            <person name="Kanakabandi K."/>
            <person name="Long D."/>
            <person name="Rosenke R."/>
            <person name="Saturday G.A."/>
            <person name="Hoyt F.H."/>
            <person name="Bruno D.P."/>
            <person name="Ribeiro J.M.C."/>
            <person name="Hinnebusch J."/>
        </authorList>
    </citation>
    <scope>NUCLEOTIDE SEQUENCE</scope>
</reference>
<evidence type="ECO:0000256" key="2">
    <source>
        <dbReference type="ARBA" id="ARBA00022443"/>
    </source>
</evidence>
<comment type="subcellular location">
    <subcellularLocation>
        <location evidence="1">Endoplasmic reticulum membrane</location>
        <topology evidence="1">Single-pass membrane protein</topology>
    </subcellularLocation>
</comment>
<dbReference type="GO" id="GO:0006888">
    <property type="term" value="P:endoplasmic reticulum to Golgi vesicle-mediated transport"/>
    <property type="evidence" value="ECO:0007669"/>
    <property type="project" value="TreeGrafter"/>
</dbReference>
<dbReference type="InterPro" id="IPR036028">
    <property type="entry name" value="SH3-like_dom_sf"/>
</dbReference>